<sequence length="595" mass="66036">MSSSEDPLAHARKKPALQTPTSRTFKPTRSSFSQLPLELAFLVLSYLPYRSLAALAAVDHYWRQLTFQQDSILWHRLCQRHGFLPGPTTLLSSGHTRPRWTVAQAVDQRPGFSRALDQSRKRLTASQGTTAVGVDSSSYNRPPLSSPVHHSALSTKGCVENWRDFFQASIVLEREWLGGKRTVKELRGHEEAVLCVKTLRRGDRIVSGDRLGYLRLWCTTTGDCLGTFKRHMMGVSCLAVQGDLLVTGSWDSTVIVWRDIQEYPYLKPLKIVDLGIQIMCMDLDDNLDLAVAAVSGVVKIISIETFSSLGTFQYPIPHLCTAVALSKTKVEVALGLNYYAWDRATKAQVGFISDAHFENIACMKVDTSKKLLFTGSQDSKVRIFSWESKPMLLRQYGGHRGGVRCMTLQDNMIITGASDKTAMITFRDRHEAYRIDALSVDPLLGETDSFGEADRVAEPVSLSHPAHVNAVDADASMLVTGADDGVVRIFNFGSDLWRPPAPPSPKLCGQTSLVSSASSTCVLMARPGRNKVSVGNRRQTWGTCALAVLARANLMLRQSQGEDRQAPVETDTRLLAWMNVDEIYKCMLEWELQPV</sequence>
<feature type="region of interest" description="Disordered" evidence="4">
    <location>
        <begin position="1"/>
        <end position="28"/>
    </location>
</feature>
<keyword evidence="2" id="KW-0677">Repeat</keyword>
<reference evidence="6" key="1">
    <citation type="submission" date="2021-07" db="EMBL/GenBank/DDBJ databases">
        <title>Draft genome of Mortierella alpina, strain LL118, isolated from an aspen leaf litter sample.</title>
        <authorList>
            <person name="Yang S."/>
            <person name="Vinatzer B.A."/>
        </authorList>
    </citation>
    <scope>NUCLEOTIDE SEQUENCE</scope>
    <source>
        <strain evidence="6">LL118</strain>
    </source>
</reference>
<organism evidence="6 7">
    <name type="scientific">Mortierella alpina</name>
    <name type="common">Oleaginous fungus</name>
    <name type="synonym">Mortierella renispora</name>
    <dbReference type="NCBI Taxonomy" id="64518"/>
    <lineage>
        <taxon>Eukaryota</taxon>
        <taxon>Fungi</taxon>
        <taxon>Fungi incertae sedis</taxon>
        <taxon>Mucoromycota</taxon>
        <taxon>Mortierellomycotina</taxon>
        <taxon>Mortierellomycetes</taxon>
        <taxon>Mortierellales</taxon>
        <taxon>Mortierellaceae</taxon>
        <taxon>Mortierella</taxon>
    </lineage>
</organism>
<feature type="domain" description="F-box" evidence="5">
    <location>
        <begin position="29"/>
        <end position="77"/>
    </location>
</feature>
<feature type="compositionally biased region" description="Polar residues" evidence="4">
    <location>
        <begin position="124"/>
        <end position="140"/>
    </location>
</feature>
<dbReference type="InterPro" id="IPR036047">
    <property type="entry name" value="F-box-like_dom_sf"/>
</dbReference>
<dbReference type="InterPro" id="IPR015943">
    <property type="entry name" value="WD40/YVTN_repeat-like_dom_sf"/>
</dbReference>
<evidence type="ECO:0000259" key="5">
    <source>
        <dbReference type="PROSITE" id="PS50181"/>
    </source>
</evidence>
<dbReference type="InterPro" id="IPR050505">
    <property type="entry name" value="WDR55/POC1"/>
</dbReference>
<feature type="compositionally biased region" description="Polar residues" evidence="4">
    <location>
        <begin position="18"/>
        <end position="28"/>
    </location>
</feature>
<dbReference type="Proteomes" id="UP000717515">
    <property type="component" value="Unassembled WGS sequence"/>
</dbReference>
<dbReference type="PROSITE" id="PS50082">
    <property type="entry name" value="WD_REPEATS_2"/>
    <property type="match status" value="2"/>
</dbReference>
<evidence type="ECO:0000313" key="6">
    <source>
        <dbReference type="EMBL" id="KAG9323255.1"/>
    </source>
</evidence>
<evidence type="ECO:0000256" key="4">
    <source>
        <dbReference type="SAM" id="MobiDB-lite"/>
    </source>
</evidence>
<dbReference type="Gene3D" id="1.20.1280.50">
    <property type="match status" value="1"/>
</dbReference>
<gene>
    <name evidence="6" type="ORF">KVV02_000149</name>
</gene>
<feature type="non-terminal residue" evidence="6">
    <location>
        <position position="1"/>
    </location>
</feature>
<dbReference type="EMBL" id="JAIFTL010000109">
    <property type="protein sequence ID" value="KAG9323255.1"/>
    <property type="molecule type" value="Genomic_DNA"/>
</dbReference>
<evidence type="ECO:0000256" key="3">
    <source>
        <dbReference type="PROSITE-ProRule" id="PRU00221"/>
    </source>
</evidence>
<accession>A0A9P8A4J2</accession>
<dbReference type="PANTHER" id="PTHR44019:SF8">
    <property type="entry name" value="POC1 CENTRIOLAR PROTEIN HOMOLOG"/>
    <property type="match status" value="1"/>
</dbReference>
<name>A0A9P8A4J2_MORAP</name>
<feature type="region of interest" description="Disordered" evidence="4">
    <location>
        <begin position="118"/>
        <end position="146"/>
    </location>
</feature>
<dbReference type="Pfam" id="PF00400">
    <property type="entry name" value="WD40"/>
    <property type="match status" value="5"/>
</dbReference>
<dbReference type="InterPro" id="IPR036322">
    <property type="entry name" value="WD40_repeat_dom_sf"/>
</dbReference>
<dbReference type="PANTHER" id="PTHR44019">
    <property type="entry name" value="WD REPEAT-CONTAINING PROTEIN 55"/>
    <property type="match status" value="1"/>
</dbReference>
<dbReference type="InterPro" id="IPR001810">
    <property type="entry name" value="F-box_dom"/>
</dbReference>
<dbReference type="SUPFAM" id="SSF50978">
    <property type="entry name" value="WD40 repeat-like"/>
    <property type="match status" value="1"/>
</dbReference>
<dbReference type="PROSITE" id="PS50181">
    <property type="entry name" value="FBOX"/>
    <property type="match status" value="1"/>
</dbReference>
<proteinExistence type="predicted"/>
<feature type="repeat" description="WD" evidence="3">
    <location>
        <begin position="228"/>
        <end position="257"/>
    </location>
</feature>
<dbReference type="Gene3D" id="2.130.10.10">
    <property type="entry name" value="YVTN repeat-like/Quinoprotein amine dehydrogenase"/>
    <property type="match status" value="2"/>
</dbReference>
<keyword evidence="1 3" id="KW-0853">WD repeat</keyword>
<evidence type="ECO:0000313" key="7">
    <source>
        <dbReference type="Proteomes" id="UP000717515"/>
    </source>
</evidence>
<feature type="repeat" description="WD" evidence="3">
    <location>
        <begin position="186"/>
        <end position="227"/>
    </location>
</feature>
<dbReference type="SUPFAM" id="SSF81383">
    <property type="entry name" value="F-box domain"/>
    <property type="match status" value="1"/>
</dbReference>
<protein>
    <recommendedName>
        <fullName evidence="5">F-box domain-containing protein</fullName>
    </recommendedName>
</protein>
<dbReference type="InterPro" id="IPR001680">
    <property type="entry name" value="WD40_rpt"/>
</dbReference>
<evidence type="ECO:0000256" key="2">
    <source>
        <dbReference type="ARBA" id="ARBA00022737"/>
    </source>
</evidence>
<comment type="caution">
    <text evidence="6">The sequence shown here is derived from an EMBL/GenBank/DDBJ whole genome shotgun (WGS) entry which is preliminary data.</text>
</comment>
<evidence type="ECO:0000256" key="1">
    <source>
        <dbReference type="ARBA" id="ARBA00022574"/>
    </source>
</evidence>
<dbReference type="SMART" id="SM00320">
    <property type="entry name" value="WD40"/>
    <property type="match status" value="5"/>
</dbReference>
<dbReference type="AlphaFoldDB" id="A0A9P8A4J2"/>
<dbReference type="Pfam" id="PF12937">
    <property type="entry name" value="F-box-like"/>
    <property type="match status" value="1"/>
</dbReference>